<dbReference type="NCBIfam" id="TIGR01297">
    <property type="entry name" value="CDF"/>
    <property type="match status" value="1"/>
</dbReference>
<dbReference type="GO" id="GO:0015086">
    <property type="term" value="F:cadmium ion transmembrane transporter activity"/>
    <property type="evidence" value="ECO:0007669"/>
    <property type="project" value="TreeGrafter"/>
</dbReference>
<evidence type="ECO:0000313" key="11">
    <source>
        <dbReference type="EMBL" id="GAM73862.1"/>
    </source>
</evidence>
<dbReference type="PANTHER" id="PTHR43840">
    <property type="entry name" value="MITOCHONDRIAL METAL TRANSPORTER 1-RELATED"/>
    <property type="match status" value="1"/>
</dbReference>
<dbReference type="Gene3D" id="1.20.1510.10">
    <property type="entry name" value="Cation efflux protein transmembrane domain"/>
    <property type="match status" value="1"/>
</dbReference>
<sequence>MSSNKTNLESRILTFSAILCLGFAVMGVVVGLWVGSLVIVFDGAYSLISLLLTLLSLVAAKYIANPSRTQFPLGLAALEPIVISVKATVILSVVVASLYSAAMALFSGGRPVDASIATLFGVVNVAGCLFGWLVIKRMNKNLNSGLIDAEGKQWQMDALISLTVLLGFVAAWVLSQTTLSAYSVYADPVMMLLMGGYFLKVPFDMLKGAVLELLNKSADKSVCDQVIKQVSNENDAQPLDISVSAVTKVGNELRVNIDVAIPEDENLQCRDIERTKKSLHHKLNKLPYKLQLNMNLAV</sequence>
<feature type="transmembrane region" description="Helical" evidence="9">
    <location>
        <begin position="45"/>
        <end position="64"/>
    </location>
</feature>
<keyword evidence="8 9" id="KW-0472">Membrane</keyword>
<keyword evidence="5 9" id="KW-0812">Transmembrane</keyword>
<evidence type="ECO:0000256" key="9">
    <source>
        <dbReference type="SAM" id="Phobius"/>
    </source>
</evidence>
<reference evidence="11 12" key="2">
    <citation type="submission" date="2015-01" db="EMBL/GenBank/DDBJ databases">
        <authorList>
            <consortium name="NBRP consortium"/>
            <person name="Sawabe T."/>
            <person name="Meirelles P."/>
            <person name="Feng G."/>
            <person name="Sayaka M."/>
            <person name="Hattori M."/>
            <person name="Ohkuma M."/>
        </authorList>
    </citation>
    <scope>NUCLEOTIDE SEQUENCE [LARGE SCALE GENOMIC DNA]</scope>
    <source>
        <strain evidence="12">JCM 19241</strain>
    </source>
</reference>
<evidence type="ECO:0000256" key="4">
    <source>
        <dbReference type="ARBA" id="ARBA00022496"/>
    </source>
</evidence>
<accession>A0A0B8QAB0</accession>
<keyword evidence="3" id="KW-0813">Transport</keyword>
<comment type="caution">
    <text evidence="11">The sequence shown here is derived from an EMBL/GenBank/DDBJ whole genome shotgun (WGS) entry which is preliminary data.</text>
</comment>
<keyword evidence="4" id="KW-0408">Iron</keyword>
<evidence type="ECO:0000256" key="6">
    <source>
        <dbReference type="ARBA" id="ARBA00022906"/>
    </source>
</evidence>
<dbReference type="PANTHER" id="PTHR43840:SF15">
    <property type="entry name" value="MITOCHONDRIAL METAL TRANSPORTER 1-RELATED"/>
    <property type="match status" value="1"/>
</dbReference>
<evidence type="ECO:0000259" key="10">
    <source>
        <dbReference type="Pfam" id="PF01545"/>
    </source>
</evidence>
<keyword evidence="6" id="KW-0864">Zinc transport</keyword>
<dbReference type="InterPro" id="IPR002524">
    <property type="entry name" value="Cation_efflux"/>
</dbReference>
<name>A0A0B8QAB0_9VIBR</name>
<comment type="similarity">
    <text evidence="2">Belongs to the cation diffusion facilitator (CDF) transporter (TC 2.A.4) family. FieF subfamily.</text>
</comment>
<dbReference type="InterPro" id="IPR050291">
    <property type="entry name" value="CDF_Transporter"/>
</dbReference>
<evidence type="ECO:0000313" key="12">
    <source>
        <dbReference type="Proteomes" id="UP000031666"/>
    </source>
</evidence>
<dbReference type="STRING" id="1481914.JCM19241_5058"/>
<keyword evidence="7 9" id="KW-1133">Transmembrane helix</keyword>
<dbReference type="GO" id="GO:0006882">
    <property type="term" value="P:intracellular zinc ion homeostasis"/>
    <property type="evidence" value="ECO:0007669"/>
    <property type="project" value="TreeGrafter"/>
</dbReference>
<dbReference type="Proteomes" id="UP000031666">
    <property type="component" value="Unassembled WGS sequence"/>
</dbReference>
<evidence type="ECO:0000256" key="3">
    <source>
        <dbReference type="ARBA" id="ARBA00022448"/>
    </source>
</evidence>
<reference evidence="11 12" key="1">
    <citation type="submission" date="2015-01" db="EMBL/GenBank/DDBJ databases">
        <title>Vibrio sp. C94 JCM 19241 whole genome shotgun sequence.</title>
        <authorList>
            <person name="Sawabe T."/>
            <person name="Meirelles P."/>
            <person name="Feng G."/>
            <person name="Sayaka M."/>
            <person name="Hattori M."/>
            <person name="Ohkuma M."/>
        </authorList>
    </citation>
    <scope>NUCLEOTIDE SEQUENCE [LARGE SCALE GENOMIC DNA]</scope>
    <source>
        <strain evidence="12">JCM 19241</strain>
    </source>
</reference>
<evidence type="ECO:0000256" key="2">
    <source>
        <dbReference type="ARBA" id="ARBA00010212"/>
    </source>
</evidence>
<protein>
    <submittedName>
        <fullName evidence="11">Cobalt-zinc-cadmium resistance protein</fullName>
    </submittedName>
</protein>
<feature type="transmembrane region" description="Helical" evidence="9">
    <location>
        <begin position="76"/>
        <end position="102"/>
    </location>
</feature>
<dbReference type="Pfam" id="PF01545">
    <property type="entry name" value="Cation_efflux"/>
    <property type="match status" value="1"/>
</dbReference>
<gene>
    <name evidence="11" type="ORF">JCM19241_5058</name>
</gene>
<evidence type="ECO:0000256" key="1">
    <source>
        <dbReference type="ARBA" id="ARBA00004141"/>
    </source>
</evidence>
<organism evidence="11 12">
    <name type="scientific">Vibrio ishigakensis</name>
    <dbReference type="NCBI Taxonomy" id="1481914"/>
    <lineage>
        <taxon>Bacteria</taxon>
        <taxon>Pseudomonadati</taxon>
        <taxon>Pseudomonadota</taxon>
        <taxon>Gammaproteobacteria</taxon>
        <taxon>Vibrionales</taxon>
        <taxon>Vibrionaceae</taxon>
        <taxon>Vibrio</taxon>
    </lineage>
</organism>
<comment type="subcellular location">
    <subcellularLocation>
        <location evidence="1">Membrane</location>
        <topology evidence="1">Multi-pass membrane protein</topology>
    </subcellularLocation>
</comment>
<feature type="transmembrane region" description="Helical" evidence="9">
    <location>
        <begin position="114"/>
        <end position="135"/>
    </location>
</feature>
<evidence type="ECO:0000256" key="7">
    <source>
        <dbReference type="ARBA" id="ARBA00022989"/>
    </source>
</evidence>
<proteinExistence type="inferred from homology"/>
<dbReference type="InterPro" id="IPR058533">
    <property type="entry name" value="Cation_efflux_TM"/>
</dbReference>
<feature type="domain" description="Cation efflux protein transmembrane" evidence="10">
    <location>
        <begin position="14"/>
        <end position="214"/>
    </location>
</feature>
<keyword evidence="6" id="KW-0862">Zinc</keyword>
<dbReference type="AlphaFoldDB" id="A0A0B8QAB0"/>
<feature type="transmembrane region" description="Helical" evidence="9">
    <location>
        <begin position="156"/>
        <end position="174"/>
    </location>
</feature>
<evidence type="ECO:0000256" key="5">
    <source>
        <dbReference type="ARBA" id="ARBA00022692"/>
    </source>
</evidence>
<feature type="transmembrane region" description="Helical" evidence="9">
    <location>
        <begin position="12"/>
        <end position="39"/>
    </location>
</feature>
<dbReference type="GO" id="GO:0015093">
    <property type="term" value="F:ferrous iron transmembrane transporter activity"/>
    <property type="evidence" value="ECO:0007669"/>
    <property type="project" value="TreeGrafter"/>
</dbReference>
<dbReference type="GO" id="GO:0015341">
    <property type="term" value="F:zinc efflux antiporter activity"/>
    <property type="evidence" value="ECO:0007669"/>
    <property type="project" value="TreeGrafter"/>
</dbReference>
<dbReference type="GO" id="GO:0005886">
    <property type="term" value="C:plasma membrane"/>
    <property type="evidence" value="ECO:0007669"/>
    <property type="project" value="TreeGrafter"/>
</dbReference>
<dbReference type="SUPFAM" id="SSF161111">
    <property type="entry name" value="Cation efflux protein transmembrane domain-like"/>
    <property type="match status" value="1"/>
</dbReference>
<dbReference type="EMBL" id="BBSC01000002">
    <property type="protein sequence ID" value="GAM73862.1"/>
    <property type="molecule type" value="Genomic_DNA"/>
</dbReference>
<dbReference type="InterPro" id="IPR027469">
    <property type="entry name" value="Cation_efflux_TMD_sf"/>
</dbReference>
<keyword evidence="4" id="KW-0410">Iron transport</keyword>
<keyword evidence="6" id="KW-0406">Ion transport</keyword>
<evidence type="ECO:0000256" key="8">
    <source>
        <dbReference type="ARBA" id="ARBA00023136"/>
    </source>
</evidence>